<evidence type="ECO:0000313" key="3">
    <source>
        <dbReference type="Proteomes" id="UP000028725"/>
    </source>
</evidence>
<reference evidence="2 3" key="1">
    <citation type="submission" date="2014-04" db="EMBL/GenBank/DDBJ databases">
        <title>Genome assembly of Hyalangium minutum DSM 14724.</title>
        <authorList>
            <person name="Sharma G."/>
            <person name="Subramanian S."/>
        </authorList>
    </citation>
    <scope>NUCLEOTIDE SEQUENCE [LARGE SCALE GENOMIC DNA]</scope>
    <source>
        <strain evidence="2 3">DSM 14724</strain>
    </source>
</reference>
<accession>A0A085WX78</accession>
<proteinExistence type="predicted"/>
<comment type="caution">
    <text evidence="2">The sequence shown here is derived from an EMBL/GenBank/DDBJ whole genome shotgun (WGS) entry which is preliminary data.</text>
</comment>
<keyword evidence="3" id="KW-1185">Reference proteome</keyword>
<evidence type="ECO:0000313" key="2">
    <source>
        <dbReference type="EMBL" id="KFE72291.1"/>
    </source>
</evidence>
<dbReference type="STRING" id="394096.DB31_0553"/>
<evidence type="ECO:0000256" key="1">
    <source>
        <dbReference type="SAM" id="MobiDB-lite"/>
    </source>
</evidence>
<name>A0A085WX78_9BACT</name>
<dbReference type="Proteomes" id="UP000028725">
    <property type="component" value="Unassembled WGS sequence"/>
</dbReference>
<sequence length="339" mass="37300">MAEMVLGLMIFVTVVAFGIHFAEVGYLSLRVHEAAVSPLWDATALRVHKMMPNEDKIGDFSMFPNIAPAVTRDANARYRDFDGRRSSNNSSSITHVFTRIDSLEVQCEVDDRVEFDVPRSLRPILMVPQQGDWNQGDTTPDLGNATDSVLDGVYENVGGVSCTANARLQTLPSLTTTFLEGDSGFFKEQHAVLRDMKACASGRAINGECKGRYAILLGDFAFADTDVSGQCPLRPEQPDVPCGENPAYYYGVRKVFDNNDRSAGRDASDFARVFVGYSPIDESGFFMSYRGEEDDYQEPDTPAGEALDAVDRDRNTGGVPDRPAKRRPSKECFLGLLGC</sequence>
<dbReference type="AlphaFoldDB" id="A0A085WX78"/>
<gene>
    <name evidence="2" type="ORF">DB31_0553</name>
</gene>
<organism evidence="2 3">
    <name type="scientific">Hyalangium minutum</name>
    <dbReference type="NCBI Taxonomy" id="394096"/>
    <lineage>
        <taxon>Bacteria</taxon>
        <taxon>Pseudomonadati</taxon>
        <taxon>Myxococcota</taxon>
        <taxon>Myxococcia</taxon>
        <taxon>Myxococcales</taxon>
        <taxon>Cystobacterineae</taxon>
        <taxon>Archangiaceae</taxon>
        <taxon>Hyalangium</taxon>
    </lineage>
</organism>
<protein>
    <submittedName>
        <fullName evidence="2">Putative pilus biogenesis operon protein</fullName>
    </submittedName>
</protein>
<dbReference type="EMBL" id="JMCB01000001">
    <property type="protein sequence ID" value="KFE72291.1"/>
    <property type="molecule type" value="Genomic_DNA"/>
</dbReference>
<feature type="region of interest" description="Disordered" evidence="1">
    <location>
        <begin position="292"/>
        <end position="327"/>
    </location>
</feature>